<evidence type="ECO:0000313" key="3">
    <source>
        <dbReference type="Proteomes" id="UP001501822"/>
    </source>
</evidence>
<evidence type="ECO:0000313" key="2">
    <source>
        <dbReference type="EMBL" id="GAA0324730.1"/>
    </source>
</evidence>
<dbReference type="EMBL" id="BAAABM010000007">
    <property type="protein sequence ID" value="GAA0324730.1"/>
    <property type="molecule type" value="Genomic_DNA"/>
</dbReference>
<accession>A0ABN0W4D0</accession>
<keyword evidence="1" id="KW-0812">Transmembrane</keyword>
<feature type="transmembrane region" description="Helical" evidence="1">
    <location>
        <begin position="34"/>
        <end position="54"/>
    </location>
</feature>
<comment type="caution">
    <text evidence="2">The sequence shown here is derived from an EMBL/GenBank/DDBJ whole genome shotgun (WGS) entry which is preliminary data.</text>
</comment>
<name>A0ABN0W4D0_9ACTN</name>
<protein>
    <submittedName>
        <fullName evidence="2">Uncharacterized protein</fullName>
    </submittedName>
</protein>
<evidence type="ECO:0000256" key="1">
    <source>
        <dbReference type="SAM" id="Phobius"/>
    </source>
</evidence>
<sequence>MKLDTPYPPRVAEPVARVRVSAPAPRRTPRSRSLMLALTLVVVAGFLLGLGLPVHP</sequence>
<keyword evidence="1" id="KW-0472">Membrane</keyword>
<dbReference type="RefSeq" id="WP_252799892.1">
    <property type="nucleotide sequence ID" value="NZ_BAAABM010000007.1"/>
</dbReference>
<proteinExistence type="predicted"/>
<keyword evidence="3" id="KW-1185">Reference proteome</keyword>
<gene>
    <name evidence="2" type="ORF">GCM10010151_13280</name>
</gene>
<dbReference type="Proteomes" id="UP001501822">
    <property type="component" value="Unassembled WGS sequence"/>
</dbReference>
<reference evidence="2 3" key="1">
    <citation type="journal article" date="2019" name="Int. J. Syst. Evol. Microbiol.">
        <title>The Global Catalogue of Microorganisms (GCM) 10K type strain sequencing project: providing services to taxonomists for standard genome sequencing and annotation.</title>
        <authorList>
            <consortium name="The Broad Institute Genomics Platform"/>
            <consortium name="The Broad Institute Genome Sequencing Center for Infectious Disease"/>
            <person name="Wu L."/>
            <person name="Ma J."/>
        </authorList>
    </citation>
    <scope>NUCLEOTIDE SEQUENCE [LARGE SCALE GENOMIC DNA]</scope>
    <source>
        <strain evidence="2 3">JCM 3146</strain>
    </source>
</reference>
<keyword evidence="1" id="KW-1133">Transmembrane helix</keyword>
<organism evidence="2 3">
    <name type="scientific">Actinoallomurus spadix</name>
    <dbReference type="NCBI Taxonomy" id="79912"/>
    <lineage>
        <taxon>Bacteria</taxon>
        <taxon>Bacillati</taxon>
        <taxon>Actinomycetota</taxon>
        <taxon>Actinomycetes</taxon>
        <taxon>Streptosporangiales</taxon>
        <taxon>Thermomonosporaceae</taxon>
        <taxon>Actinoallomurus</taxon>
    </lineage>
</organism>